<dbReference type="GO" id="GO:1990481">
    <property type="term" value="P:mRNA pseudouridine synthesis"/>
    <property type="evidence" value="ECO:0007669"/>
    <property type="project" value="TreeGrafter"/>
</dbReference>
<dbReference type="InterPro" id="IPR014780">
    <property type="entry name" value="tRNA_psdUridine_synth_TruB"/>
</dbReference>
<evidence type="ECO:0000313" key="7">
    <source>
        <dbReference type="EMBL" id="QDT21667.1"/>
    </source>
</evidence>
<dbReference type="RefSeq" id="WP_145186343.1">
    <property type="nucleotide sequence ID" value="NZ_CP036266.1"/>
</dbReference>
<dbReference type="SUPFAM" id="SSF55120">
    <property type="entry name" value="Pseudouridine synthase"/>
    <property type="match status" value="1"/>
</dbReference>
<comment type="similarity">
    <text evidence="2 5">Belongs to the pseudouridine synthase TruB family. Type 1 subfamily.</text>
</comment>
<dbReference type="EMBL" id="CP036266">
    <property type="protein sequence ID" value="QDT21667.1"/>
    <property type="molecule type" value="Genomic_DNA"/>
</dbReference>
<dbReference type="PANTHER" id="PTHR13767">
    <property type="entry name" value="TRNA-PSEUDOURIDINE SYNTHASE"/>
    <property type="match status" value="1"/>
</dbReference>
<dbReference type="AlphaFoldDB" id="A0A517PQL4"/>
<comment type="catalytic activity">
    <reaction evidence="1 5">
        <text>uridine(55) in tRNA = pseudouridine(55) in tRNA</text>
        <dbReference type="Rhea" id="RHEA:42532"/>
        <dbReference type="Rhea" id="RHEA-COMP:10101"/>
        <dbReference type="Rhea" id="RHEA-COMP:10102"/>
        <dbReference type="ChEBI" id="CHEBI:65314"/>
        <dbReference type="ChEBI" id="CHEBI:65315"/>
        <dbReference type="EC" id="5.4.99.25"/>
    </reaction>
</comment>
<protein>
    <recommendedName>
        <fullName evidence="5">tRNA pseudouridine synthase B</fullName>
        <ecNumber evidence="5">5.4.99.25</ecNumber>
    </recommendedName>
    <alternativeName>
        <fullName evidence="5">tRNA pseudouridine(55) synthase</fullName>
        <shortName evidence="5">Psi55 synthase</shortName>
    </alternativeName>
    <alternativeName>
        <fullName evidence="5">tRNA pseudouridylate synthase</fullName>
    </alternativeName>
    <alternativeName>
        <fullName evidence="5">tRNA-uridine isomerase</fullName>
    </alternativeName>
</protein>
<dbReference type="Proteomes" id="UP000320421">
    <property type="component" value="Chromosome"/>
</dbReference>
<gene>
    <name evidence="5 7" type="primary">truB</name>
    <name evidence="7" type="ORF">HG66A1_34700</name>
</gene>
<keyword evidence="3 5" id="KW-0819">tRNA processing</keyword>
<dbReference type="Pfam" id="PF01509">
    <property type="entry name" value="TruB_N"/>
    <property type="match status" value="1"/>
</dbReference>
<proteinExistence type="inferred from homology"/>
<dbReference type="InterPro" id="IPR020103">
    <property type="entry name" value="PsdUridine_synth_cat_dom_sf"/>
</dbReference>
<dbReference type="Gene3D" id="3.30.2350.10">
    <property type="entry name" value="Pseudouridine synthase"/>
    <property type="match status" value="1"/>
</dbReference>
<dbReference type="InterPro" id="IPR002501">
    <property type="entry name" value="PsdUridine_synth_N"/>
</dbReference>
<dbReference type="CDD" id="cd02573">
    <property type="entry name" value="PseudoU_synth_EcTruB"/>
    <property type="match status" value="1"/>
</dbReference>
<dbReference type="GO" id="GO:0003723">
    <property type="term" value="F:RNA binding"/>
    <property type="evidence" value="ECO:0007669"/>
    <property type="project" value="InterPro"/>
</dbReference>
<comment type="function">
    <text evidence="5">Responsible for synthesis of pseudouridine from uracil-55 in the psi GC loop of transfer RNAs.</text>
</comment>
<reference evidence="7 8" key="1">
    <citation type="submission" date="2019-02" db="EMBL/GenBank/DDBJ databases">
        <title>Deep-cultivation of Planctomycetes and their phenomic and genomic characterization uncovers novel biology.</title>
        <authorList>
            <person name="Wiegand S."/>
            <person name="Jogler M."/>
            <person name="Boedeker C."/>
            <person name="Pinto D."/>
            <person name="Vollmers J."/>
            <person name="Rivas-Marin E."/>
            <person name="Kohn T."/>
            <person name="Peeters S.H."/>
            <person name="Heuer A."/>
            <person name="Rast P."/>
            <person name="Oberbeckmann S."/>
            <person name="Bunk B."/>
            <person name="Jeske O."/>
            <person name="Meyerdierks A."/>
            <person name="Storesund J.E."/>
            <person name="Kallscheuer N."/>
            <person name="Luecker S."/>
            <person name="Lage O.M."/>
            <person name="Pohl T."/>
            <person name="Merkel B.J."/>
            <person name="Hornburger P."/>
            <person name="Mueller R.-W."/>
            <person name="Bruemmer F."/>
            <person name="Labrenz M."/>
            <person name="Spormann A.M."/>
            <person name="Op den Camp H."/>
            <person name="Overmann J."/>
            <person name="Amann R."/>
            <person name="Jetten M.S.M."/>
            <person name="Mascher T."/>
            <person name="Medema M.H."/>
            <person name="Devos D.P."/>
            <person name="Kaster A.-K."/>
            <person name="Ovreas L."/>
            <person name="Rohde M."/>
            <person name="Galperin M.Y."/>
            <person name="Jogler C."/>
        </authorList>
    </citation>
    <scope>NUCLEOTIDE SEQUENCE [LARGE SCALE GENOMIC DNA]</scope>
    <source>
        <strain evidence="7 8">HG66A1</strain>
    </source>
</reference>
<evidence type="ECO:0000313" key="8">
    <source>
        <dbReference type="Proteomes" id="UP000320421"/>
    </source>
</evidence>
<evidence type="ECO:0000256" key="5">
    <source>
        <dbReference type="HAMAP-Rule" id="MF_01080"/>
    </source>
</evidence>
<sequence>MSGSSSKADLQLSGLLNVNKPEDVTSRQVVNQFQKLVRPARVGHAGTLDPLATGVLVLCVGSSTRLIRFVQDQPKEYIGEFILGKRSDTDDITGEVVETPDCPVIEREQLERLLPTYRGSIEQTPPKFSAVHVNGRRAYDLARQGKTVEIKPRTVEVYELEIVKFEFPRFQLRIVCGSGTYIRSIGRDLGEDLGVGATMTSLVRSRIGDFKLESALSLEEPPTLEAITAHLQPPIKAVPHLPHYRCDARELRAISLGQKLTGPPERLPETDEITEVAIVSPAGELAAIAEWDRPHQCLSPRQVYAQRPN</sequence>
<dbReference type="GO" id="GO:0160148">
    <property type="term" value="F:tRNA pseudouridine(55) synthase activity"/>
    <property type="evidence" value="ECO:0007669"/>
    <property type="project" value="UniProtKB-EC"/>
</dbReference>
<dbReference type="HAMAP" id="MF_01080">
    <property type="entry name" value="TruB_bact"/>
    <property type="match status" value="1"/>
</dbReference>
<accession>A0A517PQL4</accession>
<evidence type="ECO:0000256" key="2">
    <source>
        <dbReference type="ARBA" id="ARBA00005642"/>
    </source>
</evidence>
<dbReference type="OrthoDB" id="9802309at2"/>
<evidence type="ECO:0000259" key="6">
    <source>
        <dbReference type="Pfam" id="PF01509"/>
    </source>
</evidence>
<evidence type="ECO:0000256" key="1">
    <source>
        <dbReference type="ARBA" id="ARBA00000385"/>
    </source>
</evidence>
<evidence type="ECO:0000256" key="4">
    <source>
        <dbReference type="ARBA" id="ARBA00023235"/>
    </source>
</evidence>
<feature type="active site" description="Nucleophile" evidence="5">
    <location>
        <position position="49"/>
    </location>
</feature>
<keyword evidence="8" id="KW-1185">Reference proteome</keyword>
<dbReference type="PANTHER" id="PTHR13767:SF2">
    <property type="entry name" value="PSEUDOURIDYLATE SYNTHASE TRUB1"/>
    <property type="match status" value="1"/>
</dbReference>
<name>A0A517PQL4_9PLAN</name>
<dbReference type="EC" id="5.4.99.25" evidence="5"/>
<dbReference type="NCBIfam" id="TIGR00431">
    <property type="entry name" value="TruB"/>
    <property type="match status" value="1"/>
</dbReference>
<organism evidence="7 8">
    <name type="scientific">Gimesia chilikensis</name>
    <dbReference type="NCBI Taxonomy" id="2605989"/>
    <lineage>
        <taxon>Bacteria</taxon>
        <taxon>Pseudomonadati</taxon>
        <taxon>Planctomycetota</taxon>
        <taxon>Planctomycetia</taxon>
        <taxon>Planctomycetales</taxon>
        <taxon>Planctomycetaceae</taxon>
        <taxon>Gimesia</taxon>
    </lineage>
</organism>
<dbReference type="GO" id="GO:0031119">
    <property type="term" value="P:tRNA pseudouridine synthesis"/>
    <property type="evidence" value="ECO:0007669"/>
    <property type="project" value="UniProtKB-UniRule"/>
</dbReference>
<feature type="domain" description="Pseudouridine synthase II N-terminal" evidence="6">
    <location>
        <begin position="35"/>
        <end position="182"/>
    </location>
</feature>
<keyword evidence="4 5" id="KW-0413">Isomerase</keyword>
<evidence type="ECO:0000256" key="3">
    <source>
        <dbReference type="ARBA" id="ARBA00022694"/>
    </source>
</evidence>